<dbReference type="InterPro" id="IPR012902">
    <property type="entry name" value="N_methyl_site"/>
</dbReference>
<dbReference type="Pfam" id="PF07963">
    <property type="entry name" value="N_methyl"/>
    <property type="match status" value="1"/>
</dbReference>
<sequence length="140" mass="14402">MTSLSIRKMNELSKKKKKGFTLVELIIVIAIIAVLAAIAIPKFGSITRNANLKADIATAKNIHGIAAELIAENPSIAAADLTSAVAKKVDGAASNATALPNSKLNNTAFAVTYTSADGNIVVTAGSGNEVYPKQTGTYAS</sequence>
<keyword evidence="1" id="KW-0812">Transmembrane</keyword>
<dbReference type="SUPFAM" id="SSF54523">
    <property type="entry name" value="Pili subunits"/>
    <property type="match status" value="1"/>
</dbReference>
<dbReference type="InterPro" id="IPR045584">
    <property type="entry name" value="Pilin-like"/>
</dbReference>
<protein>
    <submittedName>
        <fullName evidence="2">Prepilin-type N-terminal cleavage/methylation domain-containing protein</fullName>
    </submittedName>
</protein>
<gene>
    <name evidence="2" type="ORF">ACJDTP_04175</name>
</gene>
<feature type="transmembrane region" description="Helical" evidence="1">
    <location>
        <begin position="20"/>
        <end position="40"/>
    </location>
</feature>
<dbReference type="NCBIfam" id="TIGR02532">
    <property type="entry name" value="IV_pilin_GFxxxE"/>
    <property type="match status" value="1"/>
</dbReference>
<accession>A0ABW8S231</accession>
<keyword evidence="3" id="KW-1185">Reference proteome</keyword>
<dbReference type="Proteomes" id="UP001623600">
    <property type="component" value="Unassembled WGS sequence"/>
</dbReference>
<dbReference type="PROSITE" id="PS00409">
    <property type="entry name" value="PROKAR_NTER_METHYL"/>
    <property type="match status" value="1"/>
</dbReference>
<organism evidence="2 3">
    <name type="scientific">Candidatus Clostridium helianthi</name>
    <dbReference type="NCBI Taxonomy" id="3381660"/>
    <lineage>
        <taxon>Bacteria</taxon>
        <taxon>Bacillati</taxon>
        <taxon>Bacillota</taxon>
        <taxon>Clostridia</taxon>
        <taxon>Eubacteriales</taxon>
        <taxon>Clostridiaceae</taxon>
        <taxon>Clostridium</taxon>
    </lineage>
</organism>
<dbReference type="EMBL" id="JBJIAB010000003">
    <property type="protein sequence ID" value="MFL0164265.1"/>
    <property type="molecule type" value="Genomic_DNA"/>
</dbReference>
<dbReference type="PANTHER" id="PTHR30093">
    <property type="entry name" value="GENERAL SECRETION PATHWAY PROTEIN G"/>
    <property type="match status" value="1"/>
</dbReference>
<dbReference type="Gene3D" id="3.30.700.10">
    <property type="entry name" value="Glycoprotein, Type 4 Pilin"/>
    <property type="match status" value="1"/>
</dbReference>
<keyword evidence="1" id="KW-0472">Membrane</keyword>
<dbReference type="RefSeq" id="WP_406760582.1">
    <property type="nucleotide sequence ID" value="NZ_JBJIAB010000003.1"/>
</dbReference>
<proteinExistence type="predicted"/>
<keyword evidence="1" id="KW-1133">Transmembrane helix</keyword>
<evidence type="ECO:0000256" key="1">
    <source>
        <dbReference type="SAM" id="Phobius"/>
    </source>
</evidence>
<evidence type="ECO:0000313" key="3">
    <source>
        <dbReference type="Proteomes" id="UP001623600"/>
    </source>
</evidence>
<evidence type="ECO:0000313" key="2">
    <source>
        <dbReference type="EMBL" id="MFL0164265.1"/>
    </source>
</evidence>
<name>A0ABW8S231_9CLOT</name>
<reference evidence="2 3" key="1">
    <citation type="submission" date="2024-11" db="EMBL/GenBank/DDBJ databases">
        <authorList>
            <person name="Heng Y.C."/>
            <person name="Lim A.C.H."/>
            <person name="Lee J.K.Y."/>
            <person name="Kittelmann S."/>
        </authorList>
    </citation>
    <scope>NUCLEOTIDE SEQUENCE [LARGE SCALE GENOMIC DNA]</scope>
    <source>
        <strain evidence="2 3">WILCCON 0112</strain>
    </source>
</reference>
<comment type="caution">
    <text evidence="2">The sequence shown here is derived from an EMBL/GenBank/DDBJ whole genome shotgun (WGS) entry which is preliminary data.</text>
</comment>